<dbReference type="Proteomes" id="UP001152759">
    <property type="component" value="Chromosome 7"/>
</dbReference>
<name>A0A9P0AH82_BEMTA</name>
<dbReference type="EMBL" id="OU963868">
    <property type="protein sequence ID" value="CAH0392812.1"/>
    <property type="molecule type" value="Genomic_DNA"/>
</dbReference>
<evidence type="ECO:0000313" key="2">
    <source>
        <dbReference type="Proteomes" id="UP001152759"/>
    </source>
</evidence>
<organism evidence="1 2">
    <name type="scientific">Bemisia tabaci</name>
    <name type="common">Sweetpotato whitefly</name>
    <name type="synonym">Aleurodes tabaci</name>
    <dbReference type="NCBI Taxonomy" id="7038"/>
    <lineage>
        <taxon>Eukaryota</taxon>
        <taxon>Metazoa</taxon>
        <taxon>Ecdysozoa</taxon>
        <taxon>Arthropoda</taxon>
        <taxon>Hexapoda</taxon>
        <taxon>Insecta</taxon>
        <taxon>Pterygota</taxon>
        <taxon>Neoptera</taxon>
        <taxon>Paraneoptera</taxon>
        <taxon>Hemiptera</taxon>
        <taxon>Sternorrhyncha</taxon>
        <taxon>Aleyrodoidea</taxon>
        <taxon>Aleyrodidae</taxon>
        <taxon>Aleyrodinae</taxon>
        <taxon>Bemisia</taxon>
    </lineage>
</organism>
<evidence type="ECO:0000313" key="1">
    <source>
        <dbReference type="EMBL" id="CAH0392812.1"/>
    </source>
</evidence>
<accession>A0A9P0AH82</accession>
<reference evidence="1" key="1">
    <citation type="submission" date="2021-12" db="EMBL/GenBank/DDBJ databases">
        <authorList>
            <person name="King R."/>
        </authorList>
    </citation>
    <scope>NUCLEOTIDE SEQUENCE</scope>
</reference>
<keyword evidence="2" id="KW-1185">Reference proteome</keyword>
<dbReference type="AlphaFoldDB" id="A0A9P0AH82"/>
<proteinExistence type="predicted"/>
<gene>
    <name evidence="1" type="ORF">BEMITA_LOCUS11284</name>
</gene>
<protein>
    <submittedName>
        <fullName evidence="1">Uncharacterized protein</fullName>
    </submittedName>
</protein>
<sequence>MEPREMKSYLIAMLTISWFSDPGLDGLRQISRSESLSEDNRKLYIEIPSPNAQQPNLYICIPTGDYIPLKCTRMRSNSDTRVAVYSSANFYIATNLMVANMRPINPVPLDGANKVPSTPVMIGIPTENPLTCVFYGIAENIAVLRNDVEKLSPEFLNEKDGLDIVTYYSINDKKTFIRFYFARKMYFTYTSTLRRVVSKFKPQGATGGNPFPKMQMLWSFSFRSHGMGSIPQASKAAMSPYNPKASRLPKATAMTEATAFLLKKMIDPCSDMTFPSDFPVDVGGVSHQSPDDFCSTFCQFIDVAARLNPRKDMICLCSSSGGTCVKNVCICQKTTTIPTCPPIQEGKNTTFIGNPFLPTRANPALYSRPPYVPTTSPRQPLFETIKLGSPGWESNPEPPDHRASAATTLHHRRGFYLAKFKIVNESNWEGMIPYLIAMMTISWCLYSGLDAMQRQPSSKIENRELYLEIPSSNRQRPAMYTCQTSKRQYRGVSPMTQPGGPSFEFGVRSLRLVAFTTAKSPIYPSLGASYTPRSRLPTPKPPPYITCSQISDVDTRIAVYSTVNFFVVTDPRVWLDLRSSVRLGEAKVVPSTPVMLGIRPSNPVRDFFYGSAVDVDHYRADAWALYPHFVDGHEAVGLVNYYAVNDLGFFSKWEVRVEYIMYVSTLRRVLSTYKKRIRTGPSLSRLERIRSFRSESSKCVAPPVKIPPNDPVAAILARKFTIPEAIAFLLQKMIDPCAIMNPGDFPLEVNGVPHHSVDDFCSVFCRFIDMASKLSHNRERTSMCSSTGGTCEGSVCICKKPYQLSWCPQRFTFKPPSFLMLFCNNLLRAK</sequence>